<proteinExistence type="predicted"/>
<dbReference type="Pfam" id="PF01058">
    <property type="entry name" value="Oxidored_q6"/>
    <property type="match status" value="1"/>
</dbReference>
<dbReference type="InterPro" id="IPR051349">
    <property type="entry name" value="Hydrogenase_assoc-protein"/>
</dbReference>
<evidence type="ECO:0000313" key="3">
    <source>
        <dbReference type="EMBL" id="GAG02142.1"/>
    </source>
</evidence>
<reference evidence="3" key="1">
    <citation type="journal article" date="2014" name="Front. Microbiol.">
        <title>High frequency of phylogenetically diverse reductive dehalogenase-homologous genes in deep subseafloor sedimentary metagenomes.</title>
        <authorList>
            <person name="Kawai M."/>
            <person name="Futagami T."/>
            <person name="Toyoda A."/>
            <person name="Takaki Y."/>
            <person name="Nishi S."/>
            <person name="Hori S."/>
            <person name="Arai W."/>
            <person name="Tsubouchi T."/>
            <person name="Morono Y."/>
            <person name="Uchiyama I."/>
            <person name="Ito T."/>
            <person name="Fujiyama A."/>
            <person name="Inagaki F."/>
            <person name="Takami H."/>
        </authorList>
    </citation>
    <scope>NUCLEOTIDE SEQUENCE</scope>
    <source>
        <strain evidence="3">Expedition CK06-06</strain>
    </source>
</reference>
<evidence type="ECO:0000259" key="2">
    <source>
        <dbReference type="Pfam" id="PF01058"/>
    </source>
</evidence>
<accession>X0USD9</accession>
<comment type="caution">
    <text evidence="3">The sequence shown here is derived from an EMBL/GenBank/DDBJ whole genome shotgun (WGS) entry which is preliminary data.</text>
</comment>
<dbReference type="GO" id="GO:0051536">
    <property type="term" value="F:iron-sulfur cluster binding"/>
    <property type="evidence" value="ECO:0007669"/>
    <property type="project" value="InterPro"/>
</dbReference>
<dbReference type="PANTHER" id="PTHR42845:SF2">
    <property type="entry name" value="F420-NON-REDUCING HYDROGENASE VHU SUBUNIT G"/>
    <property type="match status" value="1"/>
</dbReference>
<name>X0USD9_9ZZZZ</name>
<sequence length="259" mass="28100">MALRIAEEWFTICAGCEITILDIGEPLLDILPKLEFVHMPVIMDHKLFGQTGDQPGPEIPEADVGIITGGIRVEENKEIAEEMRKKCKTLIALGSCACYGGLPALANQFTVDEIHEKVFRGCVSTDSADTPTQEVSPFTDRIYALHEVVKVDLKLPGCPTTPDMVAGALTALLEGKEVEIPGKSVCDECPTIRKEKAVANLKRPLESVEFEPGKPLDTVRCFMEQGFLCNGPATRAGCGGAEKTPRCIKAYMPCRGCFG</sequence>
<dbReference type="PANTHER" id="PTHR42845">
    <property type="entry name" value="COENZYME F420-REDUCING HYDROGENASE, GAMMA SUBUNIT"/>
    <property type="match status" value="1"/>
</dbReference>
<feature type="domain" description="NADH:ubiquinone oxidoreductase-like 20kDa subunit" evidence="2">
    <location>
        <begin position="13"/>
        <end position="172"/>
    </location>
</feature>
<dbReference type="GO" id="GO:0016491">
    <property type="term" value="F:oxidoreductase activity"/>
    <property type="evidence" value="ECO:0007669"/>
    <property type="project" value="UniProtKB-KW"/>
</dbReference>
<dbReference type="AlphaFoldDB" id="X0USD9"/>
<gene>
    <name evidence="3" type="ORF">S01H1_39949</name>
</gene>
<dbReference type="Gene3D" id="3.40.50.700">
    <property type="entry name" value="NADH:ubiquinone oxidoreductase-like, 20kDa subunit"/>
    <property type="match status" value="1"/>
</dbReference>
<protein>
    <recommendedName>
        <fullName evidence="2">NADH:ubiquinone oxidoreductase-like 20kDa subunit domain-containing protein</fullName>
    </recommendedName>
</protein>
<dbReference type="EMBL" id="BARS01025262">
    <property type="protein sequence ID" value="GAG02142.1"/>
    <property type="molecule type" value="Genomic_DNA"/>
</dbReference>
<organism evidence="3">
    <name type="scientific">marine sediment metagenome</name>
    <dbReference type="NCBI Taxonomy" id="412755"/>
    <lineage>
        <taxon>unclassified sequences</taxon>
        <taxon>metagenomes</taxon>
        <taxon>ecological metagenomes</taxon>
    </lineage>
</organism>
<dbReference type="InterPro" id="IPR006137">
    <property type="entry name" value="NADH_UbQ_OxRdtase-like_20kDa"/>
</dbReference>
<evidence type="ECO:0000256" key="1">
    <source>
        <dbReference type="ARBA" id="ARBA00023002"/>
    </source>
</evidence>
<feature type="non-terminal residue" evidence="3">
    <location>
        <position position="259"/>
    </location>
</feature>
<keyword evidence="1" id="KW-0560">Oxidoreductase</keyword>
<dbReference type="SUPFAM" id="SSF56770">
    <property type="entry name" value="HydA/Nqo6-like"/>
    <property type="match status" value="1"/>
</dbReference>
<dbReference type="InterPro" id="IPR037024">
    <property type="entry name" value="NiFe_Hase_small_N_sf"/>
</dbReference>